<name>A0ABT1PE25_9ACTN</name>
<dbReference type="EMBL" id="JANFNH010000009">
    <property type="protein sequence ID" value="MCQ4042708.1"/>
    <property type="molecule type" value="Genomic_DNA"/>
</dbReference>
<dbReference type="Pfam" id="PF19545">
    <property type="entry name" value="DUF6069"/>
    <property type="match status" value="1"/>
</dbReference>
<feature type="transmembrane region" description="Helical" evidence="1">
    <location>
        <begin position="119"/>
        <end position="139"/>
    </location>
</feature>
<reference evidence="2 3" key="1">
    <citation type="submission" date="2022-06" db="EMBL/GenBank/DDBJ databases">
        <title>Draft genome sequence of type strain Streptomyces rubrisoli DSM 42083.</title>
        <authorList>
            <person name="Duangmal K."/>
            <person name="Klaysubun C."/>
        </authorList>
    </citation>
    <scope>NUCLEOTIDE SEQUENCE [LARGE SCALE GENOMIC DNA]</scope>
    <source>
        <strain evidence="2 3">DSM 42083</strain>
    </source>
</reference>
<sequence length="162" mass="16957">MTSNYSDPDVPRIDAGRLWAGGLATAVVAGLAAEVGILVARGLLHLAILAPQGDGLWGNANTTSYAVGAGVIALAATAVLHFLLGTTPRATVFFGWIMTLLLVVAVVIPFDVIGTRTELIATAVLNLLIGTVTTALLISTANGARARARYPYRQPAYESREW</sequence>
<feature type="transmembrane region" description="Helical" evidence="1">
    <location>
        <begin position="64"/>
        <end position="84"/>
    </location>
</feature>
<dbReference type="Proteomes" id="UP001206206">
    <property type="component" value="Unassembled WGS sequence"/>
</dbReference>
<keyword evidence="1" id="KW-1133">Transmembrane helix</keyword>
<feature type="transmembrane region" description="Helical" evidence="1">
    <location>
        <begin position="91"/>
        <end position="113"/>
    </location>
</feature>
<comment type="caution">
    <text evidence="2">The sequence shown here is derived from an EMBL/GenBank/DDBJ whole genome shotgun (WGS) entry which is preliminary data.</text>
</comment>
<keyword evidence="1" id="KW-0812">Transmembrane</keyword>
<evidence type="ECO:0000256" key="1">
    <source>
        <dbReference type="SAM" id="Phobius"/>
    </source>
</evidence>
<organism evidence="2 3">
    <name type="scientific">Streptantibioticus rubrisoli</name>
    <dbReference type="NCBI Taxonomy" id="1387313"/>
    <lineage>
        <taxon>Bacteria</taxon>
        <taxon>Bacillati</taxon>
        <taxon>Actinomycetota</taxon>
        <taxon>Actinomycetes</taxon>
        <taxon>Kitasatosporales</taxon>
        <taxon>Streptomycetaceae</taxon>
        <taxon>Streptantibioticus</taxon>
    </lineage>
</organism>
<gene>
    <name evidence="2" type="ORF">NON19_11850</name>
</gene>
<evidence type="ECO:0000313" key="3">
    <source>
        <dbReference type="Proteomes" id="UP001206206"/>
    </source>
</evidence>
<keyword evidence="3" id="KW-1185">Reference proteome</keyword>
<protein>
    <submittedName>
        <fullName evidence="2">DUF6069 family protein</fullName>
    </submittedName>
</protein>
<accession>A0ABT1PE25</accession>
<keyword evidence="1" id="KW-0472">Membrane</keyword>
<dbReference type="InterPro" id="IPR045713">
    <property type="entry name" value="DUF6069"/>
</dbReference>
<dbReference type="RefSeq" id="WP_255927144.1">
    <property type="nucleotide sequence ID" value="NZ_JANFNH010000009.1"/>
</dbReference>
<proteinExistence type="predicted"/>
<feature type="transmembrane region" description="Helical" evidence="1">
    <location>
        <begin position="21"/>
        <end position="44"/>
    </location>
</feature>
<evidence type="ECO:0000313" key="2">
    <source>
        <dbReference type="EMBL" id="MCQ4042708.1"/>
    </source>
</evidence>